<dbReference type="PROSITE" id="PS00380">
    <property type="entry name" value="RHODANESE_1"/>
    <property type="match status" value="1"/>
</dbReference>
<evidence type="ECO:0000313" key="4">
    <source>
        <dbReference type="Proteomes" id="UP000006683"/>
    </source>
</evidence>
<dbReference type="Proteomes" id="UP000006683">
    <property type="component" value="Chromosome"/>
</dbReference>
<dbReference type="eggNOG" id="COG0607">
    <property type="taxonomic scope" value="Bacteria"/>
</dbReference>
<dbReference type="Pfam" id="PF00581">
    <property type="entry name" value="Rhodanese"/>
    <property type="match status" value="1"/>
</dbReference>
<accession>E1SQ78</accession>
<dbReference type="InterPro" id="IPR050229">
    <property type="entry name" value="GlpE_sulfurtransferase"/>
</dbReference>
<evidence type="ECO:0000256" key="1">
    <source>
        <dbReference type="SAM" id="SignalP"/>
    </source>
</evidence>
<dbReference type="HOGENOM" id="CLU_089574_1_1_6"/>
<dbReference type="KEGG" id="fbl:Fbal_2648"/>
<evidence type="ECO:0000259" key="2">
    <source>
        <dbReference type="PROSITE" id="PS50206"/>
    </source>
</evidence>
<dbReference type="InterPro" id="IPR036873">
    <property type="entry name" value="Rhodanese-like_dom_sf"/>
</dbReference>
<reference evidence="3 4" key="1">
    <citation type="journal article" date="2010" name="Stand. Genomic Sci.">
        <title>Complete genome sequence of Ferrimonas balearica type strain (PAT).</title>
        <authorList>
            <person name="Nolan M."/>
            <person name="Sikorski J."/>
            <person name="Davenport K."/>
            <person name="Lucas S."/>
            <person name="Glavina Del Rio T."/>
            <person name="Tice H."/>
            <person name="Cheng J."/>
            <person name="Goodwin L."/>
            <person name="Pitluck S."/>
            <person name="Liolios K."/>
            <person name="Ivanova N."/>
            <person name="Mavromatis K."/>
            <person name="Ovchinnikova G."/>
            <person name="Pati A."/>
            <person name="Chen A."/>
            <person name="Palaniappan K."/>
            <person name="Land M."/>
            <person name="Hauser L."/>
            <person name="Chang Y."/>
            <person name="Jeffries C."/>
            <person name="Tapia R."/>
            <person name="Brettin T."/>
            <person name="Detter J."/>
            <person name="Han C."/>
            <person name="Yasawong M."/>
            <person name="Rohde M."/>
            <person name="Tindall B."/>
            <person name="Goker M."/>
            <person name="Woyke T."/>
            <person name="Bristow J."/>
            <person name="Eisen J."/>
            <person name="Markowitz V."/>
            <person name="Hugenholtz P."/>
            <person name="Kyrpides N."/>
            <person name="Klenk H."/>
            <person name="Lapidus A."/>
        </authorList>
    </citation>
    <scope>NUCLEOTIDE SEQUENCE [LARGE SCALE GENOMIC DNA]</scope>
    <source>
        <strain evidence="4">DSM 9799 / CCM 4581 / KCTC 23876 / PAT</strain>
    </source>
</reference>
<dbReference type="EMBL" id="CP002209">
    <property type="protein sequence ID" value="ADN76850.1"/>
    <property type="molecule type" value="Genomic_DNA"/>
</dbReference>
<protein>
    <submittedName>
        <fullName evidence="3">Rhodanese domain protein</fullName>
    </submittedName>
</protein>
<evidence type="ECO:0000313" key="3">
    <source>
        <dbReference type="EMBL" id="ADN76850.1"/>
    </source>
</evidence>
<gene>
    <name evidence="3" type="ordered locus">Fbal_2648</name>
</gene>
<dbReference type="SUPFAM" id="SSF52821">
    <property type="entry name" value="Rhodanese/Cell cycle control phosphatase"/>
    <property type="match status" value="1"/>
</dbReference>
<dbReference type="InterPro" id="IPR001307">
    <property type="entry name" value="Thiosulphate_STrfase_CS"/>
</dbReference>
<dbReference type="GO" id="GO:0004792">
    <property type="term" value="F:thiosulfate-cyanide sulfurtransferase activity"/>
    <property type="evidence" value="ECO:0007669"/>
    <property type="project" value="InterPro"/>
</dbReference>
<organism evidence="3 4">
    <name type="scientific">Ferrimonas balearica (strain DSM 9799 / CCM 4581 / KCTC 23876 / PAT)</name>
    <dbReference type="NCBI Taxonomy" id="550540"/>
    <lineage>
        <taxon>Bacteria</taxon>
        <taxon>Pseudomonadati</taxon>
        <taxon>Pseudomonadota</taxon>
        <taxon>Gammaproteobacteria</taxon>
        <taxon>Alteromonadales</taxon>
        <taxon>Ferrimonadaceae</taxon>
        <taxon>Ferrimonas</taxon>
    </lineage>
</organism>
<dbReference type="PANTHER" id="PTHR43031:SF1">
    <property type="entry name" value="PYRIDINE NUCLEOTIDE-DISULPHIDE OXIDOREDUCTASE"/>
    <property type="match status" value="1"/>
</dbReference>
<feature type="signal peptide" evidence="1">
    <location>
        <begin position="1"/>
        <end position="20"/>
    </location>
</feature>
<keyword evidence="1" id="KW-0732">Signal</keyword>
<dbReference type="GeneID" id="67182878"/>
<dbReference type="InterPro" id="IPR001763">
    <property type="entry name" value="Rhodanese-like_dom"/>
</dbReference>
<sequence length="116" mass="12635">MRKWLVSLVLAMGVQGGVIASERAETAWHWVEEGALLVDVRTPGEFAAGHLPGAINIPLDQLPGRLDELGDSKSQPIVVYCRSGNRSGQALNWLSRQGYQQVQNGGGLEEMRSSQH</sequence>
<dbReference type="RefSeq" id="WP_013346156.1">
    <property type="nucleotide sequence ID" value="NC_014541.1"/>
</dbReference>
<dbReference type="SMART" id="SM00450">
    <property type="entry name" value="RHOD"/>
    <property type="match status" value="1"/>
</dbReference>
<dbReference type="FunFam" id="3.40.250.10:FF:000049">
    <property type="entry name" value="Phage shock protein E"/>
    <property type="match status" value="1"/>
</dbReference>
<proteinExistence type="predicted"/>
<dbReference type="OrthoDB" id="9814704at2"/>
<dbReference type="PROSITE" id="PS50206">
    <property type="entry name" value="RHODANESE_3"/>
    <property type="match status" value="1"/>
</dbReference>
<name>E1SQ78_FERBD</name>
<dbReference type="Gene3D" id="3.40.250.10">
    <property type="entry name" value="Rhodanese-like domain"/>
    <property type="match status" value="1"/>
</dbReference>
<dbReference type="AlphaFoldDB" id="E1SQ78"/>
<feature type="domain" description="Rhodanese" evidence="2">
    <location>
        <begin position="31"/>
        <end position="110"/>
    </location>
</feature>
<dbReference type="STRING" id="550540.Fbal_2648"/>
<keyword evidence="4" id="KW-1185">Reference proteome</keyword>
<dbReference type="CDD" id="cd00158">
    <property type="entry name" value="RHOD"/>
    <property type="match status" value="1"/>
</dbReference>
<feature type="chain" id="PRO_5003151021" evidence="1">
    <location>
        <begin position="21"/>
        <end position="116"/>
    </location>
</feature>
<dbReference type="PANTHER" id="PTHR43031">
    <property type="entry name" value="FAD-DEPENDENT OXIDOREDUCTASE"/>
    <property type="match status" value="1"/>
</dbReference>